<dbReference type="EC" id="2.1.2.9" evidence="2 5"/>
<comment type="catalytic activity">
    <reaction evidence="5">
        <text>L-methionyl-tRNA(fMet) + (6R)-10-formyltetrahydrofolate = N-formyl-L-methionyl-tRNA(fMet) + (6S)-5,6,7,8-tetrahydrofolate + H(+)</text>
        <dbReference type="Rhea" id="RHEA:24380"/>
        <dbReference type="Rhea" id="RHEA-COMP:9952"/>
        <dbReference type="Rhea" id="RHEA-COMP:9953"/>
        <dbReference type="ChEBI" id="CHEBI:15378"/>
        <dbReference type="ChEBI" id="CHEBI:57453"/>
        <dbReference type="ChEBI" id="CHEBI:78530"/>
        <dbReference type="ChEBI" id="CHEBI:78844"/>
        <dbReference type="ChEBI" id="CHEBI:195366"/>
        <dbReference type="EC" id="2.1.2.9"/>
    </reaction>
</comment>
<dbReference type="SUPFAM" id="SSF53328">
    <property type="entry name" value="Formyltransferase"/>
    <property type="match status" value="1"/>
</dbReference>
<dbReference type="CDD" id="cd08646">
    <property type="entry name" value="FMT_core_Met-tRNA-FMT_N"/>
    <property type="match status" value="1"/>
</dbReference>
<dbReference type="SUPFAM" id="SSF50486">
    <property type="entry name" value="FMT C-terminal domain-like"/>
    <property type="match status" value="1"/>
</dbReference>
<proteinExistence type="inferred from homology"/>
<dbReference type="GO" id="GO:0005829">
    <property type="term" value="C:cytosol"/>
    <property type="evidence" value="ECO:0007669"/>
    <property type="project" value="TreeGrafter"/>
</dbReference>
<evidence type="ECO:0000313" key="9">
    <source>
        <dbReference type="Proteomes" id="UP000233248"/>
    </source>
</evidence>
<dbReference type="OrthoDB" id="9802815at2"/>
<evidence type="ECO:0000259" key="7">
    <source>
        <dbReference type="Pfam" id="PF02911"/>
    </source>
</evidence>
<comment type="similarity">
    <text evidence="1 5">Belongs to the Fmt family.</text>
</comment>
<reference evidence="8 9" key="1">
    <citation type="submission" date="2017-09" db="EMBL/GenBank/DDBJ databases">
        <title>Genomics of the genus Arcobacter.</title>
        <authorList>
            <person name="Perez-Cataluna A."/>
            <person name="Figueras M.J."/>
            <person name="Salas-Masso N."/>
        </authorList>
    </citation>
    <scope>NUCLEOTIDE SEQUENCE [LARGE SCALE GENOMIC DNA]</scope>
    <source>
        <strain evidence="8 9">DSM 18005</strain>
    </source>
</reference>
<dbReference type="InterPro" id="IPR011034">
    <property type="entry name" value="Formyl_transferase-like_C_sf"/>
</dbReference>
<feature type="binding site" evidence="5">
    <location>
        <begin position="113"/>
        <end position="116"/>
    </location>
    <ligand>
        <name>(6S)-5,6,7,8-tetrahydrofolate</name>
        <dbReference type="ChEBI" id="CHEBI:57453"/>
    </ligand>
</feature>
<gene>
    <name evidence="5" type="primary">fmt</name>
    <name evidence="8" type="ORF">CP960_02970</name>
</gene>
<dbReference type="PANTHER" id="PTHR11138">
    <property type="entry name" value="METHIONYL-TRNA FORMYLTRANSFERASE"/>
    <property type="match status" value="1"/>
</dbReference>
<dbReference type="PANTHER" id="PTHR11138:SF5">
    <property type="entry name" value="METHIONYL-TRNA FORMYLTRANSFERASE, MITOCHONDRIAL"/>
    <property type="match status" value="1"/>
</dbReference>
<comment type="caution">
    <text evidence="8">The sequence shown here is derived from an EMBL/GenBank/DDBJ whole genome shotgun (WGS) entry which is preliminary data.</text>
</comment>
<evidence type="ECO:0000259" key="6">
    <source>
        <dbReference type="Pfam" id="PF00551"/>
    </source>
</evidence>
<dbReference type="RefSeq" id="WP_101183750.1">
    <property type="nucleotide sequence ID" value="NZ_CP031218.1"/>
</dbReference>
<dbReference type="AlphaFoldDB" id="A0A2N1J533"/>
<feature type="domain" description="Formyl transferase N-terminal" evidence="6">
    <location>
        <begin position="3"/>
        <end position="171"/>
    </location>
</feature>
<dbReference type="CDD" id="cd08704">
    <property type="entry name" value="Met_tRNA_FMT_C"/>
    <property type="match status" value="1"/>
</dbReference>
<dbReference type="Gene3D" id="3.40.50.12230">
    <property type="match status" value="1"/>
</dbReference>
<dbReference type="NCBIfam" id="TIGR00460">
    <property type="entry name" value="fmt"/>
    <property type="match status" value="1"/>
</dbReference>
<dbReference type="HAMAP" id="MF_00182">
    <property type="entry name" value="Formyl_trans"/>
    <property type="match status" value="1"/>
</dbReference>
<evidence type="ECO:0000256" key="2">
    <source>
        <dbReference type="ARBA" id="ARBA00012261"/>
    </source>
</evidence>
<dbReference type="Pfam" id="PF02911">
    <property type="entry name" value="Formyl_trans_C"/>
    <property type="match status" value="1"/>
</dbReference>
<evidence type="ECO:0000256" key="3">
    <source>
        <dbReference type="ARBA" id="ARBA00022679"/>
    </source>
</evidence>
<dbReference type="GO" id="GO:0004479">
    <property type="term" value="F:methionyl-tRNA formyltransferase activity"/>
    <property type="evidence" value="ECO:0007669"/>
    <property type="project" value="UniProtKB-UniRule"/>
</dbReference>
<dbReference type="InterPro" id="IPR041711">
    <property type="entry name" value="Met-tRNA-FMT_N"/>
</dbReference>
<dbReference type="InterPro" id="IPR005793">
    <property type="entry name" value="Formyl_trans_C"/>
</dbReference>
<accession>A0A2N1J533</accession>
<name>A0A2N1J533_9BACT</name>
<keyword evidence="3 5" id="KW-0808">Transferase</keyword>
<dbReference type="InterPro" id="IPR002376">
    <property type="entry name" value="Formyl_transf_N"/>
</dbReference>
<dbReference type="InterPro" id="IPR005794">
    <property type="entry name" value="Fmt"/>
</dbReference>
<dbReference type="KEGG" id="ahs:AHALO_1978"/>
<comment type="function">
    <text evidence="5">Attaches a formyl group to the free amino group of methionyl-tRNA(fMet). The formyl group appears to play a dual role in the initiator identity of N-formylmethionyl-tRNA by promoting its recognition by IF2 and preventing the misappropriation of this tRNA by the elongation apparatus.</text>
</comment>
<evidence type="ECO:0000256" key="1">
    <source>
        <dbReference type="ARBA" id="ARBA00010699"/>
    </source>
</evidence>
<dbReference type="InterPro" id="IPR036477">
    <property type="entry name" value="Formyl_transf_N_sf"/>
</dbReference>
<keyword evidence="4 5" id="KW-0648">Protein biosynthesis</keyword>
<dbReference type="EMBL" id="NXIF01000010">
    <property type="protein sequence ID" value="PKI81671.1"/>
    <property type="molecule type" value="Genomic_DNA"/>
</dbReference>
<keyword evidence="9" id="KW-1185">Reference proteome</keyword>
<evidence type="ECO:0000313" key="8">
    <source>
        <dbReference type="EMBL" id="PKI81671.1"/>
    </source>
</evidence>
<evidence type="ECO:0000256" key="5">
    <source>
        <dbReference type="HAMAP-Rule" id="MF_00182"/>
    </source>
</evidence>
<evidence type="ECO:0000256" key="4">
    <source>
        <dbReference type="ARBA" id="ARBA00022917"/>
    </source>
</evidence>
<protein>
    <recommendedName>
        <fullName evidence="2 5">Methionyl-tRNA formyltransferase</fullName>
        <ecNumber evidence="2 5">2.1.2.9</ecNumber>
    </recommendedName>
</protein>
<dbReference type="InterPro" id="IPR044135">
    <property type="entry name" value="Met-tRNA-FMT_C"/>
</dbReference>
<dbReference type="Proteomes" id="UP000233248">
    <property type="component" value="Unassembled WGS sequence"/>
</dbReference>
<feature type="domain" description="Formyl transferase C-terminal" evidence="7">
    <location>
        <begin position="205"/>
        <end position="299"/>
    </location>
</feature>
<sequence>MCKKVVFMGTPDYATIIFDALIKNDNYNIVALFTQPDKKVGRKQILTPPHIKNYCIQNSIDIPIYQPNTLRNNKDMIDTLKELKPDFIIVAAYGQLLPKEVLDIAVCINLHASILPKYRGASPIQESILNDDKYTGVTAMLMEEGLDSGDILAIQYLKLENSMLVDEVFNKLSIIAAQLTITTLDNYEKINPKKQNDSEVSFCKKIKKDDGLVTLEDAKSLYLKYKAYCYWPGVFLDNNLKLKKLELNEDKSINEEGKILNIDKDYAIIACQKGSIKVFTVQAPSKKAVNITDYLRGKRLTVNDTLI</sequence>
<dbReference type="Pfam" id="PF00551">
    <property type="entry name" value="Formyl_trans_N"/>
    <property type="match status" value="1"/>
</dbReference>
<organism evidence="8 9">
    <name type="scientific">Malaciobacter halophilus</name>
    <dbReference type="NCBI Taxonomy" id="197482"/>
    <lineage>
        <taxon>Bacteria</taxon>
        <taxon>Pseudomonadati</taxon>
        <taxon>Campylobacterota</taxon>
        <taxon>Epsilonproteobacteria</taxon>
        <taxon>Campylobacterales</taxon>
        <taxon>Arcobacteraceae</taxon>
        <taxon>Malaciobacter</taxon>
    </lineage>
</organism>